<reference evidence="1 2" key="1">
    <citation type="submission" date="2018-11" db="EMBL/GenBank/DDBJ databases">
        <authorList>
            <consortium name="Pathogen Informatics"/>
        </authorList>
    </citation>
    <scope>NUCLEOTIDE SEQUENCE [LARGE SCALE GENOMIC DNA]</scope>
    <source>
        <strain evidence="1 2">Zambia</strain>
    </source>
</reference>
<proteinExistence type="predicted"/>
<accession>A0A183M6G5</accession>
<name>A0A183M6G5_9TREM</name>
<gene>
    <name evidence="1" type="ORF">SMRZ_LOCUS11640</name>
</gene>
<organism evidence="1 2">
    <name type="scientific">Schistosoma margrebowiei</name>
    <dbReference type="NCBI Taxonomy" id="48269"/>
    <lineage>
        <taxon>Eukaryota</taxon>
        <taxon>Metazoa</taxon>
        <taxon>Spiralia</taxon>
        <taxon>Lophotrochozoa</taxon>
        <taxon>Platyhelminthes</taxon>
        <taxon>Trematoda</taxon>
        <taxon>Digenea</taxon>
        <taxon>Strigeidida</taxon>
        <taxon>Schistosomatoidea</taxon>
        <taxon>Schistosomatidae</taxon>
        <taxon>Schistosoma</taxon>
    </lineage>
</organism>
<evidence type="ECO:0000313" key="2">
    <source>
        <dbReference type="Proteomes" id="UP000277204"/>
    </source>
</evidence>
<protein>
    <submittedName>
        <fullName evidence="1">Uncharacterized protein</fullName>
    </submittedName>
</protein>
<evidence type="ECO:0000313" key="1">
    <source>
        <dbReference type="EMBL" id="VDO96331.1"/>
    </source>
</evidence>
<dbReference type="EMBL" id="UZAI01006669">
    <property type="protein sequence ID" value="VDO96331.1"/>
    <property type="molecule type" value="Genomic_DNA"/>
</dbReference>
<dbReference type="Proteomes" id="UP000277204">
    <property type="component" value="Unassembled WGS sequence"/>
</dbReference>
<keyword evidence="2" id="KW-1185">Reference proteome</keyword>
<sequence>MVVGGSRQETMDPGFMLLGTRQVYLLHLSSSYLQPLKHIVPSSDMGTHYTPMLKLETFKLQLTIYWTNYSLLGN</sequence>
<dbReference type="AlphaFoldDB" id="A0A183M6G5"/>